<dbReference type="Proteomes" id="UP000182635">
    <property type="component" value="Unassembled WGS sequence"/>
</dbReference>
<evidence type="ECO:0000313" key="2">
    <source>
        <dbReference type="EMBL" id="SFG22882.1"/>
    </source>
</evidence>
<organism evidence="2 3">
    <name type="scientific">Ligilactobacillus ruminis DSM 20403 = NBRC 102161</name>
    <dbReference type="NCBI Taxonomy" id="1423798"/>
    <lineage>
        <taxon>Bacteria</taxon>
        <taxon>Bacillati</taxon>
        <taxon>Bacillota</taxon>
        <taxon>Bacilli</taxon>
        <taxon>Lactobacillales</taxon>
        <taxon>Lactobacillaceae</taxon>
        <taxon>Ligilactobacillus</taxon>
    </lineage>
</organism>
<dbReference type="AlphaFoldDB" id="A0A1I2Q3C2"/>
<dbReference type="EMBL" id="FOPI01000006">
    <property type="protein sequence ID" value="SFG22882.1"/>
    <property type="molecule type" value="Genomic_DNA"/>
</dbReference>
<dbReference type="SUPFAM" id="SSF53474">
    <property type="entry name" value="alpha/beta-Hydrolases"/>
    <property type="match status" value="1"/>
</dbReference>
<keyword evidence="2" id="KW-0378">Hydrolase</keyword>
<dbReference type="PROSITE" id="PS51257">
    <property type="entry name" value="PROKAR_LIPOPROTEIN"/>
    <property type="match status" value="1"/>
</dbReference>
<gene>
    <name evidence="2" type="ORF">SAMN02910432_00449</name>
</gene>
<sequence>MAKHLKKKRKNILLYVVTMAAGCLAIILFTYQKIQSPVIKAGQAVEKKYSEMPVPTLYIHGWHGNERSTDQLIESAEDEKGAKKVLKVKVSPQGATTYSGKWNSDVKHPLIQVVFENNEAEIPDEAGWLKTITEELRQRYGISRINIVSHSMGGPVTLFWALNLRDKNSPRLHKFVPIAGPFDGVIFTDDVPNQNRIKENGEPVWQNAAYQSYYEKRDDFPRGVSVLNIYGNLEDGTNSDYLVTNASARSLRWLIKDRVKYYDEKMIKGPMAQHSKLHENKQVDRLVNNFLFD</sequence>
<keyword evidence="1" id="KW-1133">Transmembrane helix</keyword>
<accession>A0A1I2Q3C2</accession>
<proteinExistence type="predicted"/>
<dbReference type="RefSeq" id="WP_074786390.1">
    <property type="nucleotide sequence ID" value="NZ_FOPI01000006.1"/>
</dbReference>
<dbReference type="GO" id="GO:0016787">
    <property type="term" value="F:hydrolase activity"/>
    <property type="evidence" value="ECO:0007669"/>
    <property type="project" value="UniProtKB-KW"/>
</dbReference>
<feature type="transmembrane region" description="Helical" evidence="1">
    <location>
        <begin position="12"/>
        <end position="31"/>
    </location>
</feature>
<dbReference type="Pfam" id="PF06028">
    <property type="entry name" value="DUF915"/>
    <property type="match status" value="1"/>
</dbReference>
<evidence type="ECO:0000256" key="1">
    <source>
        <dbReference type="SAM" id="Phobius"/>
    </source>
</evidence>
<dbReference type="InterPro" id="IPR010315">
    <property type="entry name" value="DUF915_hydro-like"/>
</dbReference>
<evidence type="ECO:0000313" key="3">
    <source>
        <dbReference type="Proteomes" id="UP000182635"/>
    </source>
</evidence>
<dbReference type="InterPro" id="IPR029058">
    <property type="entry name" value="AB_hydrolase_fold"/>
</dbReference>
<keyword evidence="1" id="KW-0472">Membrane</keyword>
<reference evidence="3" key="1">
    <citation type="submission" date="2016-10" db="EMBL/GenBank/DDBJ databases">
        <authorList>
            <person name="Varghese N."/>
            <person name="Submissions S."/>
        </authorList>
    </citation>
    <scope>NUCLEOTIDE SEQUENCE [LARGE SCALE GENOMIC DNA]</scope>
    <source>
        <strain evidence="3">DSM 20403</strain>
    </source>
</reference>
<keyword evidence="1" id="KW-0812">Transmembrane</keyword>
<name>A0A1I2Q3C2_9LACO</name>
<dbReference type="Gene3D" id="3.40.50.1820">
    <property type="entry name" value="alpha/beta hydrolase"/>
    <property type="match status" value="1"/>
</dbReference>
<dbReference type="OrthoDB" id="503948at2"/>
<protein>
    <submittedName>
        <fullName evidence="2">Uncharacterized protein with an alpha/beta hydrolase fold</fullName>
    </submittedName>
</protein>